<dbReference type="PIRSF" id="PIRSF036427">
    <property type="entry name" value="Precrrn-2_mtase"/>
    <property type="match status" value="1"/>
</dbReference>
<evidence type="ECO:0000256" key="1">
    <source>
        <dbReference type="ARBA" id="ARBA00004953"/>
    </source>
</evidence>
<keyword evidence="3" id="KW-0169">Cobalamin biosynthesis</keyword>
<dbReference type="OrthoDB" id="9804789at2"/>
<sequence>MLGKFYIMGVGPGDPKLLTIKAYEILQKAAVVAIPYSKQEKDSVAFNIVKEYVPPSCQILSLLMPMTRNQELLKKAWQEAAAQVAAPLKKGLDVVFITIGDPAIYSTGMYIYQELKTLVSELRCETVPGITSFTASAASLNLPLALGTEPLLVVPHVVSKERLKGILAQYPNVVLLKVTANFPEIVTGLEEMGLLNKAVFVSRCGQAGEFISFDLKSLDPRSLDYLSLVIIRKEGVR</sequence>
<evidence type="ECO:0000259" key="8">
    <source>
        <dbReference type="Pfam" id="PF00590"/>
    </source>
</evidence>
<dbReference type="InterPro" id="IPR035996">
    <property type="entry name" value="4pyrrol_Methylase_sf"/>
</dbReference>
<dbReference type="Pfam" id="PF00590">
    <property type="entry name" value="TP_methylase"/>
    <property type="match status" value="1"/>
</dbReference>
<organism evidence="9 10">
    <name type="scientific">Thermanaerosceptrum fracticalcis</name>
    <dbReference type="NCBI Taxonomy" id="1712410"/>
    <lineage>
        <taxon>Bacteria</taxon>
        <taxon>Bacillati</taxon>
        <taxon>Bacillota</taxon>
        <taxon>Clostridia</taxon>
        <taxon>Eubacteriales</taxon>
        <taxon>Peptococcaceae</taxon>
        <taxon>Thermanaerosceptrum</taxon>
    </lineage>
</organism>
<evidence type="ECO:0000256" key="4">
    <source>
        <dbReference type="ARBA" id="ARBA00022603"/>
    </source>
</evidence>
<dbReference type="RefSeq" id="WP_051965373.1">
    <property type="nucleotide sequence ID" value="NZ_CP045798.1"/>
</dbReference>
<dbReference type="UniPathway" id="UPA00148"/>
<keyword evidence="10" id="KW-1185">Reference proteome</keyword>
<dbReference type="AlphaFoldDB" id="A0A7G6E0S1"/>
<dbReference type="GO" id="GO:0009236">
    <property type="term" value="P:cobalamin biosynthetic process"/>
    <property type="evidence" value="ECO:0007669"/>
    <property type="project" value="UniProtKB-UniRule"/>
</dbReference>
<dbReference type="InterPro" id="IPR014776">
    <property type="entry name" value="4pyrrole_Mease_sub2"/>
</dbReference>
<dbReference type="Proteomes" id="UP000515847">
    <property type="component" value="Chromosome"/>
</dbReference>
<accession>A0A7G6E0S1</accession>
<dbReference type="InterPro" id="IPR012382">
    <property type="entry name" value="CobI/CbiL"/>
</dbReference>
<dbReference type="EC" id="2.1.1.130" evidence="9"/>
<name>A0A7G6E0S1_THEFR</name>
<dbReference type="InterPro" id="IPR000878">
    <property type="entry name" value="4pyrrol_Mease"/>
</dbReference>
<evidence type="ECO:0000256" key="2">
    <source>
        <dbReference type="ARBA" id="ARBA00005879"/>
    </source>
</evidence>
<keyword evidence="6" id="KW-0949">S-adenosyl-L-methionine</keyword>
<dbReference type="KEGG" id="tfr:BR63_04740"/>
<dbReference type="NCBIfam" id="TIGR01467">
    <property type="entry name" value="cobI_cbiL"/>
    <property type="match status" value="1"/>
</dbReference>
<dbReference type="PANTHER" id="PTHR43467:SF2">
    <property type="entry name" value="COBALT-PRECORRIN-2 C(20)-METHYLTRANSFERASE"/>
    <property type="match status" value="1"/>
</dbReference>
<dbReference type="InterPro" id="IPR006364">
    <property type="entry name" value="CobI/CbiL/CobIJ_dom"/>
</dbReference>
<evidence type="ECO:0000313" key="9">
    <source>
        <dbReference type="EMBL" id="QNB45675.1"/>
    </source>
</evidence>
<evidence type="ECO:0000256" key="7">
    <source>
        <dbReference type="PIRNR" id="PIRNR036427"/>
    </source>
</evidence>
<keyword evidence="5 9" id="KW-0808">Transferase</keyword>
<keyword evidence="4 9" id="KW-0489">Methyltransferase</keyword>
<dbReference type="GO" id="GO:0032259">
    <property type="term" value="P:methylation"/>
    <property type="evidence" value="ECO:0007669"/>
    <property type="project" value="UniProtKB-KW"/>
</dbReference>
<dbReference type="CDD" id="cd11645">
    <property type="entry name" value="Precorrin_2_C20_MT"/>
    <property type="match status" value="1"/>
</dbReference>
<gene>
    <name evidence="9" type="primary">cobI</name>
    <name evidence="9" type="ORF">BR63_04740</name>
</gene>
<dbReference type="GO" id="GO:0030788">
    <property type="term" value="F:precorrin-2 C20-methyltransferase activity"/>
    <property type="evidence" value="ECO:0007669"/>
    <property type="project" value="UniProtKB-EC"/>
</dbReference>
<comment type="pathway">
    <text evidence="1">Cofactor biosynthesis; adenosylcobalamin biosynthesis.</text>
</comment>
<evidence type="ECO:0000256" key="3">
    <source>
        <dbReference type="ARBA" id="ARBA00022573"/>
    </source>
</evidence>
<dbReference type="Gene3D" id="3.30.950.10">
    <property type="entry name" value="Methyltransferase, Cobalt-precorrin-4 Transmethylase, Domain 2"/>
    <property type="match status" value="1"/>
</dbReference>
<evidence type="ECO:0000256" key="5">
    <source>
        <dbReference type="ARBA" id="ARBA00022679"/>
    </source>
</evidence>
<comment type="similarity">
    <text evidence="2 7">Belongs to the precorrin methyltransferase family.</text>
</comment>
<dbReference type="Gene3D" id="3.40.1010.10">
    <property type="entry name" value="Cobalt-precorrin-4 Transmethylase, Domain 1"/>
    <property type="match status" value="1"/>
</dbReference>
<evidence type="ECO:0000256" key="6">
    <source>
        <dbReference type="ARBA" id="ARBA00022691"/>
    </source>
</evidence>
<dbReference type="InterPro" id="IPR014777">
    <property type="entry name" value="4pyrrole_Mease_sub1"/>
</dbReference>
<evidence type="ECO:0000313" key="10">
    <source>
        <dbReference type="Proteomes" id="UP000515847"/>
    </source>
</evidence>
<proteinExistence type="inferred from homology"/>
<feature type="domain" description="Tetrapyrrole methylase" evidence="8">
    <location>
        <begin position="4"/>
        <end position="211"/>
    </location>
</feature>
<dbReference type="EMBL" id="CP045798">
    <property type="protein sequence ID" value="QNB45675.1"/>
    <property type="molecule type" value="Genomic_DNA"/>
</dbReference>
<dbReference type="SUPFAM" id="SSF53790">
    <property type="entry name" value="Tetrapyrrole methylase"/>
    <property type="match status" value="1"/>
</dbReference>
<protein>
    <submittedName>
        <fullName evidence="9">Precorrin-2 C(20)-methyltransferase</fullName>
        <ecNumber evidence="9">2.1.1.130</ecNumber>
    </submittedName>
</protein>
<dbReference type="PANTHER" id="PTHR43467">
    <property type="entry name" value="COBALT-PRECORRIN-2 C(20)-METHYLTRANSFERASE"/>
    <property type="match status" value="1"/>
</dbReference>
<reference evidence="9 10" key="1">
    <citation type="journal article" date="2019" name="Front. Microbiol.">
        <title>Thermoanaerosceptrum fracticalcis gen. nov. sp. nov., a Novel Fumarate-Fermenting Microorganism From a Deep Fractured Carbonate Aquifer of the US Great Basin.</title>
        <authorList>
            <person name="Hamilton-Brehm S.D."/>
            <person name="Stewart L.E."/>
            <person name="Zavarin M."/>
            <person name="Caldwell M."/>
            <person name="Lawson P.A."/>
            <person name="Onstott T.C."/>
            <person name="Grzymski J."/>
            <person name="Neveux I."/>
            <person name="Lollar B.S."/>
            <person name="Russell C.E."/>
            <person name="Moser D.P."/>
        </authorList>
    </citation>
    <scope>NUCLEOTIDE SEQUENCE [LARGE SCALE GENOMIC DNA]</scope>
    <source>
        <strain evidence="9 10">DRI-13</strain>
    </source>
</reference>